<name>W9XNE3_9EURO</name>
<dbReference type="Proteomes" id="UP000019484">
    <property type="component" value="Unassembled WGS sequence"/>
</dbReference>
<dbReference type="PANTHER" id="PTHR42342:SF1">
    <property type="entry name" value="STATIONARY PHASE PROTEIN 5"/>
    <property type="match status" value="1"/>
</dbReference>
<keyword evidence="3" id="KW-1185">Reference proteome</keyword>
<dbReference type="GeneID" id="19162992"/>
<evidence type="ECO:0000313" key="2">
    <source>
        <dbReference type="EMBL" id="EXJ82072.1"/>
    </source>
</evidence>
<dbReference type="GO" id="GO:0070628">
    <property type="term" value="F:proteasome binding"/>
    <property type="evidence" value="ECO:0007669"/>
    <property type="project" value="InterPro"/>
</dbReference>
<dbReference type="GO" id="GO:0043248">
    <property type="term" value="P:proteasome assembly"/>
    <property type="evidence" value="ECO:0007669"/>
    <property type="project" value="TreeGrafter"/>
</dbReference>
<accession>W9XNE3</accession>
<dbReference type="InterPro" id="IPR038816">
    <property type="entry name" value="Stationary_phase_5"/>
</dbReference>
<dbReference type="eggNOG" id="ENOG502S2SB">
    <property type="taxonomic scope" value="Eukaryota"/>
</dbReference>
<dbReference type="AlphaFoldDB" id="W9XNE3"/>
<feature type="compositionally biased region" description="Low complexity" evidence="1">
    <location>
        <begin position="91"/>
        <end position="103"/>
    </location>
</feature>
<dbReference type="OrthoDB" id="416253at2759"/>
<dbReference type="STRING" id="1182541.W9XNE3"/>
<dbReference type="EMBL" id="AMWN01000007">
    <property type="protein sequence ID" value="EXJ82072.1"/>
    <property type="molecule type" value="Genomic_DNA"/>
</dbReference>
<comment type="caution">
    <text evidence="2">The sequence shown here is derived from an EMBL/GenBank/DDBJ whole genome shotgun (WGS) entry which is preliminary data.</text>
</comment>
<reference evidence="2 3" key="1">
    <citation type="submission" date="2013-03" db="EMBL/GenBank/DDBJ databases">
        <title>The Genome Sequence of Capronia coronata CBS 617.96.</title>
        <authorList>
            <consortium name="The Broad Institute Genomics Platform"/>
            <person name="Cuomo C."/>
            <person name="de Hoog S."/>
            <person name="Gorbushina A."/>
            <person name="Walker B."/>
            <person name="Young S.K."/>
            <person name="Zeng Q."/>
            <person name="Gargeya S."/>
            <person name="Fitzgerald M."/>
            <person name="Haas B."/>
            <person name="Abouelleil A."/>
            <person name="Allen A.W."/>
            <person name="Alvarado L."/>
            <person name="Arachchi H.M."/>
            <person name="Berlin A.M."/>
            <person name="Chapman S.B."/>
            <person name="Gainer-Dewar J."/>
            <person name="Goldberg J."/>
            <person name="Griggs A."/>
            <person name="Gujja S."/>
            <person name="Hansen M."/>
            <person name="Howarth C."/>
            <person name="Imamovic A."/>
            <person name="Ireland A."/>
            <person name="Larimer J."/>
            <person name="McCowan C."/>
            <person name="Murphy C."/>
            <person name="Pearson M."/>
            <person name="Poon T.W."/>
            <person name="Priest M."/>
            <person name="Roberts A."/>
            <person name="Saif S."/>
            <person name="Shea T."/>
            <person name="Sisk P."/>
            <person name="Sykes S."/>
            <person name="Wortman J."/>
            <person name="Nusbaum C."/>
            <person name="Birren B."/>
        </authorList>
    </citation>
    <scope>NUCLEOTIDE SEQUENCE [LARGE SCALE GENOMIC DNA]</scope>
    <source>
        <strain evidence="2 3">CBS 617.96</strain>
    </source>
</reference>
<dbReference type="PANTHER" id="PTHR42342">
    <property type="entry name" value="STATIONARY PHASE PROTEIN 5"/>
    <property type="match status" value="1"/>
</dbReference>
<evidence type="ECO:0000256" key="1">
    <source>
        <dbReference type="SAM" id="MobiDB-lite"/>
    </source>
</evidence>
<dbReference type="RefSeq" id="XP_007727193.1">
    <property type="nucleotide sequence ID" value="XM_007729003.1"/>
</dbReference>
<evidence type="ECO:0000313" key="3">
    <source>
        <dbReference type="Proteomes" id="UP000019484"/>
    </source>
</evidence>
<organism evidence="2 3">
    <name type="scientific">Capronia coronata CBS 617.96</name>
    <dbReference type="NCBI Taxonomy" id="1182541"/>
    <lineage>
        <taxon>Eukaryota</taxon>
        <taxon>Fungi</taxon>
        <taxon>Dikarya</taxon>
        <taxon>Ascomycota</taxon>
        <taxon>Pezizomycotina</taxon>
        <taxon>Eurotiomycetes</taxon>
        <taxon>Chaetothyriomycetidae</taxon>
        <taxon>Chaetothyriales</taxon>
        <taxon>Herpotrichiellaceae</taxon>
        <taxon>Capronia</taxon>
    </lineage>
</organism>
<sequence length="484" mass="52516">MAASGGHLLVPKAMRLIRYAFEKTGRLIRDKLPQASRPIEAEAHPAYARVSQRQPATRVAGIRQSQSRWYSTRHALNSTIRHFSSQPGRNASRPSRASYPYSRTASAVGRSTGRAPFASALRPNLTGGTLCRSAGGYGLGGGRAGGARYFSHSPAAPAQVVNNVSQAVRAFWLSGQKARFDGAHPHTGEKRFRAVSNLQDEARHMMDMSPVNAPGSFLDFKVSPTITAIGPLSTVPRSTASEDCDCDCDYEAHEDTLNNVTLMSNLAVDFARALKDLAAIMNDLKHLAVLGGLPISLHNSSTLRVRFPGCDADTVESLCRELNIKRGIVGQDEDFDSHNGTEMALLFPFAPSETASEVCIDSPHDVRATKRVKRDRIEWHEMLSPPQQPSAGFSHVSATSHSANAFEMLGGALAQNPWISSPSGYFSLHDSESDADGDGDAAMYFFQPRPLSTKESHHASTGGKGYEGLEGIYRFIEECDRARS</sequence>
<dbReference type="HOGENOM" id="CLU_035164_0_0_1"/>
<proteinExistence type="predicted"/>
<gene>
    <name evidence="2" type="ORF">A1O1_08141</name>
</gene>
<feature type="region of interest" description="Disordered" evidence="1">
    <location>
        <begin position="82"/>
        <end position="106"/>
    </location>
</feature>
<protein>
    <recommendedName>
        <fullName evidence="4">Casein kinase II beta 2 subunit</fullName>
    </recommendedName>
</protein>
<evidence type="ECO:0008006" key="4">
    <source>
        <dbReference type="Google" id="ProtNLM"/>
    </source>
</evidence>